<feature type="binding site" evidence="8">
    <location>
        <position position="173"/>
    </location>
    <ligand>
        <name>substrate</name>
    </ligand>
</feature>
<dbReference type="SUPFAM" id="SSF51445">
    <property type="entry name" value="(Trans)glycosidases"/>
    <property type="match status" value="1"/>
</dbReference>
<dbReference type="PANTHER" id="PTHR10353">
    <property type="entry name" value="GLYCOSYL HYDROLASE"/>
    <property type="match status" value="1"/>
</dbReference>
<dbReference type="Pfam" id="PF00232">
    <property type="entry name" value="Glyco_hydro_1"/>
    <property type="match status" value="1"/>
</dbReference>
<feature type="active site" description="Nucleophile" evidence="7">
    <location>
        <position position="363"/>
    </location>
</feature>
<feature type="binding site" evidence="8">
    <location>
        <position position="409"/>
    </location>
    <ligand>
        <name>substrate</name>
    </ligand>
</feature>
<dbReference type="Proteomes" id="UP000598971">
    <property type="component" value="Unassembled WGS sequence"/>
</dbReference>
<evidence type="ECO:0000256" key="5">
    <source>
        <dbReference type="ARBA" id="ARBA00023295"/>
    </source>
</evidence>
<evidence type="ECO:0000256" key="6">
    <source>
        <dbReference type="ARBA" id="ARBA00023326"/>
    </source>
</evidence>
<dbReference type="NCBIfam" id="TIGR03356">
    <property type="entry name" value="BGL"/>
    <property type="match status" value="1"/>
</dbReference>
<dbReference type="EC" id="3.2.1.21" evidence="9"/>
<dbReference type="AlphaFoldDB" id="A0A8J8FBV2"/>
<comment type="similarity">
    <text evidence="1 9">Belongs to the glycosyl hydrolase 1 family.</text>
</comment>
<accession>A0A8J8FBV2</accession>
<dbReference type="InterPro" id="IPR001360">
    <property type="entry name" value="Glyco_hydro_1"/>
</dbReference>
<gene>
    <name evidence="10" type="ORF">GD597_06755</name>
</gene>
<dbReference type="EMBL" id="WHPF01000004">
    <property type="protein sequence ID" value="NNV55151.1"/>
    <property type="molecule type" value="Genomic_DNA"/>
</dbReference>
<dbReference type="InterPro" id="IPR017853">
    <property type="entry name" value="GH"/>
</dbReference>
<evidence type="ECO:0000256" key="2">
    <source>
        <dbReference type="ARBA" id="ARBA00022801"/>
    </source>
</evidence>
<keyword evidence="5 9" id="KW-0326">Glycosidase</keyword>
<protein>
    <recommendedName>
        <fullName evidence="9">Beta-glucosidase</fullName>
        <ecNumber evidence="9">3.2.1.21</ecNumber>
    </recommendedName>
</protein>
<keyword evidence="6" id="KW-0624">Polysaccharide degradation</keyword>
<feature type="binding site" evidence="8">
    <location>
        <position position="28"/>
    </location>
    <ligand>
        <name>substrate</name>
    </ligand>
</feature>
<evidence type="ECO:0000256" key="3">
    <source>
        <dbReference type="ARBA" id="ARBA00023001"/>
    </source>
</evidence>
<keyword evidence="3" id="KW-0136">Cellulose degradation</keyword>
<sequence length="453" mass="52121">MCAYLKNTITASAFGKDFLWGVAMAAQQNEGAWNVDGRGPSIWDVFARRQGKIKEGGKPTHACDFYYRYKDDLLLTKALGFSVFRFSISWSRVLPEGMGRTNKEGLAFYHKVIDECIQLGLTPYITLYHWDLPQALEKEGGWTNHNIIKWFARFVTVCAEEYGDKVKNWIVMNEPAGFTSLGYMLGKHAPGKTGLANFLPAIHHTVMATAEGGRVLRALVPNAHIGTTFSCSEIIPFTDTEEDKQAAKRVDILANRLFIEPALGRGYPRDDFKFMEKLEMHNHAWKYTERMHFNFDFIGLQNYFPVVVKYNALMPIIQASEVKAVTRKVPHTAMGWEINADSFYRIIKRFWLYGNVKEIFITESGAAFKDKLQNGVVNDAERINYHQQYLQALLKAKHEGMNVKGYFAWTLMDNFEWAEGYKTRFGLIHVDFNTQLRTIKNSGYWFRDFLQHS</sequence>
<comment type="catalytic activity">
    <reaction evidence="9">
        <text>Hydrolysis of terminal, non-reducing beta-D-glucosyl residues with release of beta-D-glucose.</text>
        <dbReference type="EC" id="3.2.1.21"/>
    </reaction>
</comment>
<dbReference type="PANTHER" id="PTHR10353:SF36">
    <property type="entry name" value="LP05116P"/>
    <property type="match status" value="1"/>
</dbReference>
<evidence type="ECO:0000256" key="9">
    <source>
        <dbReference type="RuleBase" id="RU361175"/>
    </source>
</evidence>
<dbReference type="FunFam" id="3.20.20.80:FF:000004">
    <property type="entry name" value="Beta-glucosidase 6-phospho-beta-glucosidase"/>
    <property type="match status" value="1"/>
</dbReference>
<evidence type="ECO:0000313" key="11">
    <source>
        <dbReference type="Proteomes" id="UP000598971"/>
    </source>
</evidence>
<dbReference type="GO" id="GO:0005829">
    <property type="term" value="C:cytosol"/>
    <property type="evidence" value="ECO:0007669"/>
    <property type="project" value="TreeGrafter"/>
</dbReference>
<reference evidence="10" key="1">
    <citation type="submission" date="2019-10" db="EMBL/GenBank/DDBJ databases">
        <title>Draft genome sequence of Panacibacter sp. KCS-6.</title>
        <authorList>
            <person name="Yim K.J."/>
        </authorList>
    </citation>
    <scope>NUCLEOTIDE SEQUENCE</scope>
    <source>
        <strain evidence="10">KCS-6</strain>
    </source>
</reference>
<feature type="binding site" evidence="8">
    <location>
        <position position="129"/>
    </location>
    <ligand>
        <name>substrate</name>
    </ligand>
</feature>
<organism evidence="10 11">
    <name type="scientific">Limnovirga soli</name>
    <dbReference type="NCBI Taxonomy" id="2656915"/>
    <lineage>
        <taxon>Bacteria</taxon>
        <taxon>Pseudomonadati</taxon>
        <taxon>Bacteroidota</taxon>
        <taxon>Chitinophagia</taxon>
        <taxon>Chitinophagales</taxon>
        <taxon>Chitinophagaceae</taxon>
        <taxon>Limnovirga</taxon>
    </lineage>
</organism>
<dbReference type="InterPro" id="IPR017736">
    <property type="entry name" value="Glyco_hydro_1_beta-glucosidase"/>
</dbReference>
<name>A0A8J8FBV2_9BACT</name>
<proteinExistence type="inferred from homology"/>
<evidence type="ECO:0000313" key="10">
    <source>
        <dbReference type="EMBL" id="NNV55151.1"/>
    </source>
</evidence>
<evidence type="ECO:0000256" key="7">
    <source>
        <dbReference type="PIRSR" id="PIRSR617736-1"/>
    </source>
</evidence>
<dbReference type="PRINTS" id="PR00131">
    <property type="entry name" value="GLHYDRLASE1"/>
</dbReference>
<evidence type="ECO:0000256" key="4">
    <source>
        <dbReference type="ARBA" id="ARBA00023277"/>
    </source>
</evidence>
<keyword evidence="11" id="KW-1185">Reference proteome</keyword>
<feature type="binding site" evidence="8">
    <location>
        <begin position="416"/>
        <end position="417"/>
    </location>
    <ligand>
        <name>substrate</name>
    </ligand>
</feature>
<dbReference type="GO" id="GO:0030245">
    <property type="term" value="P:cellulose catabolic process"/>
    <property type="evidence" value="ECO:0007669"/>
    <property type="project" value="UniProtKB-KW"/>
</dbReference>
<evidence type="ECO:0000256" key="1">
    <source>
        <dbReference type="ARBA" id="ARBA00010838"/>
    </source>
</evidence>
<feature type="binding site" evidence="8">
    <location>
        <position position="303"/>
    </location>
    <ligand>
        <name>substrate</name>
    </ligand>
</feature>
<dbReference type="Gene3D" id="3.20.20.80">
    <property type="entry name" value="Glycosidases"/>
    <property type="match status" value="1"/>
</dbReference>
<feature type="active site" description="Proton donor" evidence="7">
    <location>
        <position position="174"/>
    </location>
</feature>
<keyword evidence="4" id="KW-0119">Carbohydrate metabolism</keyword>
<evidence type="ECO:0000256" key="8">
    <source>
        <dbReference type="PIRSR" id="PIRSR617736-2"/>
    </source>
</evidence>
<dbReference type="RefSeq" id="WP_171607079.1">
    <property type="nucleotide sequence ID" value="NZ_WHPF01000004.1"/>
</dbReference>
<dbReference type="GO" id="GO:0008422">
    <property type="term" value="F:beta-glucosidase activity"/>
    <property type="evidence" value="ECO:0007669"/>
    <property type="project" value="UniProtKB-EC"/>
</dbReference>
<keyword evidence="2 9" id="KW-0378">Hydrolase</keyword>
<comment type="caution">
    <text evidence="10">The sequence shown here is derived from an EMBL/GenBank/DDBJ whole genome shotgun (WGS) entry which is preliminary data.</text>
</comment>